<evidence type="ECO:0000256" key="7">
    <source>
        <dbReference type="ARBA" id="ARBA00022692"/>
    </source>
</evidence>
<dbReference type="SMART" id="SM00387">
    <property type="entry name" value="HATPase_c"/>
    <property type="match status" value="1"/>
</dbReference>
<dbReference type="Gene3D" id="3.30.565.10">
    <property type="entry name" value="Histidine kinase-like ATPase, C-terminal domain"/>
    <property type="match status" value="1"/>
</dbReference>
<dbReference type="PANTHER" id="PTHR45528">
    <property type="entry name" value="SENSOR HISTIDINE KINASE CPXA"/>
    <property type="match status" value="1"/>
</dbReference>
<keyword evidence="11 15" id="KW-1133">Transmembrane helix</keyword>
<evidence type="ECO:0000256" key="12">
    <source>
        <dbReference type="ARBA" id="ARBA00023012"/>
    </source>
</evidence>
<dbReference type="CDD" id="cd00082">
    <property type="entry name" value="HisKA"/>
    <property type="match status" value="1"/>
</dbReference>
<evidence type="ECO:0000256" key="15">
    <source>
        <dbReference type="SAM" id="Phobius"/>
    </source>
</evidence>
<accession>A0A844BJQ4</accession>
<evidence type="ECO:0000256" key="1">
    <source>
        <dbReference type="ARBA" id="ARBA00000085"/>
    </source>
</evidence>
<dbReference type="AlphaFoldDB" id="A0A844BJQ4"/>
<dbReference type="Pfam" id="PF02518">
    <property type="entry name" value="HATPase_c"/>
    <property type="match status" value="1"/>
</dbReference>
<dbReference type="GO" id="GO:0000155">
    <property type="term" value="F:phosphorelay sensor kinase activity"/>
    <property type="evidence" value="ECO:0007669"/>
    <property type="project" value="InterPro"/>
</dbReference>
<evidence type="ECO:0000256" key="14">
    <source>
        <dbReference type="SAM" id="Coils"/>
    </source>
</evidence>
<keyword evidence="7 15" id="KW-0812">Transmembrane</keyword>
<evidence type="ECO:0000256" key="9">
    <source>
        <dbReference type="ARBA" id="ARBA00022777"/>
    </source>
</evidence>
<name>A0A844BJQ4_9LACT</name>
<dbReference type="SMART" id="SM00304">
    <property type="entry name" value="HAMP"/>
    <property type="match status" value="1"/>
</dbReference>
<comment type="subcellular location">
    <subcellularLocation>
        <location evidence="2">Cell membrane</location>
        <topology evidence="2">Multi-pass membrane protein</topology>
    </subcellularLocation>
</comment>
<keyword evidence="14" id="KW-0175">Coiled coil</keyword>
<keyword evidence="5" id="KW-0597">Phosphoprotein</keyword>
<dbReference type="FunFam" id="1.10.287.130:FF:000001">
    <property type="entry name" value="Two-component sensor histidine kinase"/>
    <property type="match status" value="1"/>
</dbReference>
<dbReference type="InterPro" id="IPR003594">
    <property type="entry name" value="HATPase_dom"/>
</dbReference>
<comment type="catalytic activity">
    <reaction evidence="1">
        <text>ATP + protein L-histidine = ADP + protein N-phospho-L-histidine.</text>
        <dbReference type="EC" id="2.7.13.3"/>
    </reaction>
</comment>
<reference evidence="18 19" key="1">
    <citation type="submission" date="2019-11" db="EMBL/GenBank/DDBJ databases">
        <title>Characterisation of Fundicoccus ignavus gen. nov. sp. nov., a novel genus of the family Aerococcaceae isolated from bulk tank milk.</title>
        <authorList>
            <person name="Siebert A."/>
            <person name="Huptas C."/>
            <person name="Wenning M."/>
            <person name="Scherer S."/>
            <person name="Doll E.V."/>
        </authorList>
    </citation>
    <scope>NUCLEOTIDE SEQUENCE [LARGE SCALE GENOMIC DNA]</scope>
    <source>
        <strain evidence="18 19">DSM 109653</strain>
    </source>
</reference>
<dbReference type="PANTHER" id="PTHR45528:SF1">
    <property type="entry name" value="SENSOR HISTIDINE KINASE CPXA"/>
    <property type="match status" value="1"/>
</dbReference>
<evidence type="ECO:0000256" key="6">
    <source>
        <dbReference type="ARBA" id="ARBA00022679"/>
    </source>
</evidence>
<dbReference type="FunFam" id="3.30.565.10:FF:000006">
    <property type="entry name" value="Sensor histidine kinase WalK"/>
    <property type="match status" value="1"/>
</dbReference>
<dbReference type="PROSITE" id="PS50109">
    <property type="entry name" value="HIS_KIN"/>
    <property type="match status" value="1"/>
</dbReference>
<dbReference type="GO" id="GO:0005886">
    <property type="term" value="C:plasma membrane"/>
    <property type="evidence" value="ECO:0007669"/>
    <property type="project" value="UniProtKB-SubCell"/>
</dbReference>
<protein>
    <recommendedName>
        <fullName evidence="3">histidine kinase</fullName>
        <ecNumber evidence="3">2.7.13.3</ecNumber>
    </recommendedName>
</protein>
<dbReference type="SUPFAM" id="SSF158472">
    <property type="entry name" value="HAMP domain-like"/>
    <property type="match status" value="1"/>
</dbReference>
<evidence type="ECO:0000256" key="2">
    <source>
        <dbReference type="ARBA" id="ARBA00004651"/>
    </source>
</evidence>
<evidence type="ECO:0000256" key="3">
    <source>
        <dbReference type="ARBA" id="ARBA00012438"/>
    </source>
</evidence>
<evidence type="ECO:0000256" key="8">
    <source>
        <dbReference type="ARBA" id="ARBA00022741"/>
    </source>
</evidence>
<proteinExistence type="predicted"/>
<evidence type="ECO:0000259" key="17">
    <source>
        <dbReference type="PROSITE" id="PS50885"/>
    </source>
</evidence>
<evidence type="ECO:0000256" key="10">
    <source>
        <dbReference type="ARBA" id="ARBA00022840"/>
    </source>
</evidence>
<dbReference type="InterPro" id="IPR005467">
    <property type="entry name" value="His_kinase_dom"/>
</dbReference>
<keyword evidence="13 15" id="KW-0472">Membrane</keyword>
<sequence length="478" mass="54412">MKFLWQQILGFLLVIITALAISAYRISDYMTTEIFKEREAQLLQYGNNIVSNNFTRPDLVRASQLLESENIVIQVYLDDGRIIYPTYDQRFSSNLSDTDLNRIAEGASLGLQYAQRFVDPETQLQMTTVYIPLQQNEVAGFPAGFISLGAPLESLEEQIAQSQNHILISFIIATIVGIIMSVFYAIFQTRKIKKLQQATREIASGNYEVIVDTRSADEFGDLARDFDVMSESLRNSQEEIKRQENLRRQFMMDAAHEMRTPLTTMSGLLEGLQYDMIPEAQRGRSLELISKETKRLTRLVNENLDYEKIRSRQITLKKQVLNGVSLLTQIKEQLNVKAEQKNNQIIVQAHPDLEIWADYDRIVQILINLVTNAIQFSQDSEIILVGTMTETQTILKVIDEGIGIDTKQIESIWERFYKVDVSRKNTQFGESGIGLAVVHSLVEAHEGTIEVESELGHGSTFIIKLPRKLTEDSDDMAT</sequence>
<dbReference type="PRINTS" id="PR00344">
    <property type="entry name" value="BCTRLSENSOR"/>
</dbReference>
<dbReference type="SUPFAM" id="SSF55874">
    <property type="entry name" value="ATPase domain of HSP90 chaperone/DNA topoisomerase II/histidine kinase"/>
    <property type="match status" value="1"/>
</dbReference>
<dbReference type="Pfam" id="PF00672">
    <property type="entry name" value="HAMP"/>
    <property type="match status" value="1"/>
</dbReference>
<evidence type="ECO:0000313" key="18">
    <source>
        <dbReference type="EMBL" id="MRI82160.1"/>
    </source>
</evidence>
<evidence type="ECO:0000313" key="19">
    <source>
        <dbReference type="Proteomes" id="UP000469870"/>
    </source>
</evidence>
<keyword evidence="10" id="KW-0067">ATP-binding</keyword>
<feature type="coiled-coil region" evidence="14">
    <location>
        <begin position="226"/>
        <end position="253"/>
    </location>
</feature>
<dbReference type="Pfam" id="PF00512">
    <property type="entry name" value="HisKA"/>
    <property type="match status" value="1"/>
</dbReference>
<dbReference type="Gene3D" id="1.10.287.130">
    <property type="match status" value="1"/>
</dbReference>
<feature type="domain" description="HAMP" evidence="17">
    <location>
        <begin position="186"/>
        <end position="238"/>
    </location>
</feature>
<evidence type="ECO:0000256" key="5">
    <source>
        <dbReference type="ARBA" id="ARBA00022553"/>
    </source>
</evidence>
<dbReference type="SMART" id="SM00388">
    <property type="entry name" value="HisKA"/>
    <property type="match status" value="1"/>
</dbReference>
<evidence type="ECO:0000259" key="16">
    <source>
        <dbReference type="PROSITE" id="PS50109"/>
    </source>
</evidence>
<organism evidence="18 19">
    <name type="scientific">Fundicoccus ignavus</name>
    <dbReference type="NCBI Taxonomy" id="2664442"/>
    <lineage>
        <taxon>Bacteria</taxon>
        <taxon>Bacillati</taxon>
        <taxon>Bacillota</taxon>
        <taxon>Bacilli</taxon>
        <taxon>Lactobacillales</taxon>
        <taxon>Aerococcaceae</taxon>
        <taxon>Fundicoccus</taxon>
    </lineage>
</organism>
<dbReference type="GO" id="GO:0005524">
    <property type="term" value="F:ATP binding"/>
    <property type="evidence" value="ECO:0007669"/>
    <property type="project" value="UniProtKB-KW"/>
</dbReference>
<dbReference type="CDD" id="cd06225">
    <property type="entry name" value="HAMP"/>
    <property type="match status" value="1"/>
</dbReference>
<dbReference type="EC" id="2.7.13.3" evidence="3"/>
<dbReference type="InterPro" id="IPR036890">
    <property type="entry name" value="HATPase_C_sf"/>
</dbReference>
<dbReference type="PROSITE" id="PS50885">
    <property type="entry name" value="HAMP"/>
    <property type="match status" value="1"/>
</dbReference>
<dbReference type="Proteomes" id="UP000469870">
    <property type="component" value="Unassembled WGS sequence"/>
</dbReference>
<dbReference type="InterPro" id="IPR004358">
    <property type="entry name" value="Sig_transdc_His_kin-like_C"/>
</dbReference>
<gene>
    <name evidence="18" type="ORF">GIY11_09090</name>
</gene>
<keyword evidence="9" id="KW-0418">Kinase</keyword>
<dbReference type="InterPro" id="IPR050398">
    <property type="entry name" value="HssS/ArlS-like"/>
</dbReference>
<keyword evidence="8" id="KW-0547">Nucleotide-binding</keyword>
<comment type="caution">
    <text evidence="18">The sequence shown here is derived from an EMBL/GenBank/DDBJ whole genome shotgun (WGS) entry which is preliminary data.</text>
</comment>
<feature type="transmembrane region" description="Helical" evidence="15">
    <location>
        <begin position="166"/>
        <end position="187"/>
    </location>
</feature>
<feature type="domain" description="Histidine kinase" evidence="16">
    <location>
        <begin position="253"/>
        <end position="469"/>
    </location>
</feature>
<keyword evidence="12" id="KW-0902">Two-component regulatory system</keyword>
<dbReference type="SUPFAM" id="SSF47384">
    <property type="entry name" value="Homodimeric domain of signal transducing histidine kinase"/>
    <property type="match status" value="1"/>
</dbReference>
<dbReference type="InterPro" id="IPR003660">
    <property type="entry name" value="HAMP_dom"/>
</dbReference>
<evidence type="ECO:0000256" key="4">
    <source>
        <dbReference type="ARBA" id="ARBA00022475"/>
    </source>
</evidence>
<evidence type="ECO:0000256" key="11">
    <source>
        <dbReference type="ARBA" id="ARBA00022989"/>
    </source>
</evidence>
<keyword evidence="4" id="KW-1003">Cell membrane</keyword>
<keyword evidence="6" id="KW-0808">Transferase</keyword>
<dbReference type="InterPro" id="IPR003661">
    <property type="entry name" value="HisK_dim/P_dom"/>
</dbReference>
<dbReference type="InterPro" id="IPR036097">
    <property type="entry name" value="HisK_dim/P_sf"/>
</dbReference>
<dbReference type="RefSeq" id="WP_153862308.1">
    <property type="nucleotide sequence ID" value="NZ_WJQR01000008.1"/>
</dbReference>
<dbReference type="EMBL" id="WJQR01000008">
    <property type="protein sequence ID" value="MRI82160.1"/>
    <property type="molecule type" value="Genomic_DNA"/>
</dbReference>
<dbReference type="Gene3D" id="6.10.340.10">
    <property type="match status" value="1"/>
</dbReference>
<evidence type="ECO:0000256" key="13">
    <source>
        <dbReference type="ARBA" id="ARBA00023136"/>
    </source>
</evidence>